<feature type="compositionally biased region" description="Polar residues" evidence="1">
    <location>
        <begin position="8"/>
        <end position="34"/>
    </location>
</feature>
<comment type="caution">
    <text evidence="2">The sequence shown here is derived from an EMBL/GenBank/DDBJ whole genome shotgun (WGS) entry which is preliminary data.</text>
</comment>
<sequence length="78" mass="8893">MMNYFDDNAQQQKNNNVKELNKKPANSSVTANKQKGTDDAQKSNVRISRISPQILPQQPPRSQLQNSFPLPFDDNSEF</sequence>
<reference evidence="2 3" key="1">
    <citation type="submission" date="2019-03" db="EMBL/GenBank/DDBJ databases">
        <title>Single cell metagenomics reveals metabolic interactions within the superorganism composed of flagellate Streblomastix strix and complex community of Bacteroidetes bacteria on its surface.</title>
        <authorList>
            <person name="Treitli S.C."/>
            <person name="Kolisko M."/>
            <person name="Husnik F."/>
            <person name="Keeling P."/>
            <person name="Hampl V."/>
        </authorList>
    </citation>
    <scope>NUCLEOTIDE SEQUENCE [LARGE SCALE GENOMIC DNA]</scope>
    <source>
        <strain evidence="2">ST1C</strain>
    </source>
</reference>
<dbReference type="EMBL" id="SNRW01001716">
    <property type="protein sequence ID" value="KAA6395317.1"/>
    <property type="molecule type" value="Genomic_DNA"/>
</dbReference>
<name>A0A5J4WJV3_9EUKA</name>
<dbReference type="Proteomes" id="UP000324800">
    <property type="component" value="Unassembled WGS sequence"/>
</dbReference>
<evidence type="ECO:0000256" key="1">
    <source>
        <dbReference type="SAM" id="MobiDB-lite"/>
    </source>
</evidence>
<accession>A0A5J4WJV3</accession>
<proteinExistence type="predicted"/>
<evidence type="ECO:0000313" key="3">
    <source>
        <dbReference type="Proteomes" id="UP000324800"/>
    </source>
</evidence>
<organism evidence="2 3">
    <name type="scientific">Streblomastix strix</name>
    <dbReference type="NCBI Taxonomy" id="222440"/>
    <lineage>
        <taxon>Eukaryota</taxon>
        <taxon>Metamonada</taxon>
        <taxon>Preaxostyla</taxon>
        <taxon>Oxymonadida</taxon>
        <taxon>Streblomastigidae</taxon>
        <taxon>Streblomastix</taxon>
    </lineage>
</organism>
<feature type="compositionally biased region" description="Polar residues" evidence="1">
    <location>
        <begin position="42"/>
        <end position="68"/>
    </location>
</feature>
<protein>
    <submittedName>
        <fullName evidence="2">Uncharacterized protein</fullName>
    </submittedName>
</protein>
<gene>
    <name evidence="2" type="ORF">EZS28_009158</name>
</gene>
<feature type="region of interest" description="Disordered" evidence="1">
    <location>
        <begin position="1"/>
        <end position="78"/>
    </location>
</feature>
<dbReference type="AlphaFoldDB" id="A0A5J4WJV3"/>
<evidence type="ECO:0000313" key="2">
    <source>
        <dbReference type="EMBL" id="KAA6395317.1"/>
    </source>
</evidence>